<evidence type="ECO:0000256" key="1">
    <source>
        <dbReference type="ARBA" id="ARBA00004651"/>
    </source>
</evidence>
<feature type="domain" description="Phosphatidylglycerol lysyltransferase C-terminal" evidence="8">
    <location>
        <begin position="396"/>
        <end position="685"/>
    </location>
</feature>
<reference evidence="9 10" key="1">
    <citation type="submission" date="2016-12" db="EMBL/GenBank/DDBJ databases">
        <authorList>
            <person name="Song W.-J."/>
            <person name="Kurnit D.M."/>
        </authorList>
    </citation>
    <scope>NUCLEOTIDE SEQUENCE [LARGE SCALE GENOMIC DNA]</scope>
    <source>
        <strain evidence="9 10">CGMCC 1.10808</strain>
    </source>
</reference>
<feature type="transmembrane region" description="Helical" evidence="7">
    <location>
        <begin position="12"/>
        <end position="39"/>
    </location>
</feature>
<keyword evidence="10" id="KW-1185">Reference proteome</keyword>
<evidence type="ECO:0000256" key="2">
    <source>
        <dbReference type="ARBA" id="ARBA00022475"/>
    </source>
</evidence>
<keyword evidence="4 7" id="KW-1133">Transmembrane helix</keyword>
<keyword evidence="5 7" id="KW-0472">Membrane</keyword>
<evidence type="ECO:0000256" key="3">
    <source>
        <dbReference type="ARBA" id="ARBA00022692"/>
    </source>
</evidence>
<dbReference type="GO" id="GO:0055091">
    <property type="term" value="P:phospholipid homeostasis"/>
    <property type="evidence" value="ECO:0007669"/>
    <property type="project" value="TreeGrafter"/>
</dbReference>
<dbReference type="InterPro" id="IPR024320">
    <property type="entry name" value="LPG_synthase_C"/>
</dbReference>
<keyword evidence="3 7" id="KW-0812">Transmembrane</keyword>
<evidence type="ECO:0000313" key="9">
    <source>
        <dbReference type="EMBL" id="SHN54730.1"/>
    </source>
</evidence>
<dbReference type="GO" id="GO:0005886">
    <property type="term" value="C:plasma membrane"/>
    <property type="evidence" value="ECO:0007669"/>
    <property type="project" value="UniProtKB-SubCell"/>
</dbReference>
<proteinExistence type="predicted"/>
<dbReference type="PANTHER" id="PTHR34697:SF2">
    <property type="entry name" value="PHOSPHATIDYLGLYCEROL LYSYLTRANSFERASE"/>
    <property type="match status" value="1"/>
</dbReference>
<dbReference type="InterPro" id="IPR016181">
    <property type="entry name" value="Acyl_CoA_acyltransferase"/>
</dbReference>
<protein>
    <submittedName>
        <fullName evidence="9">Phosphatidylglycerol lysyltransferase</fullName>
    </submittedName>
</protein>
<feature type="transmembrane region" description="Helical" evidence="7">
    <location>
        <begin position="179"/>
        <end position="198"/>
    </location>
</feature>
<dbReference type="STRING" id="1189325.SAMN04488119_103473"/>
<feature type="transmembrane region" description="Helical" evidence="7">
    <location>
        <begin position="219"/>
        <end position="240"/>
    </location>
</feature>
<dbReference type="EMBL" id="FRDL01000002">
    <property type="protein sequence ID" value="SHN54730.1"/>
    <property type="molecule type" value="Genomic_DNA"/>
</dbReference>
<sequence length="761" mass="77942">MRWRLYRRWGLGAADAAAVAGFAALSFFLGMAAIGLGALLLAPDALGPAAPWPPETVRAGAAAAALTAAAALLLTARRRAPLRLGKLRPPAPGPRMIAGQLAVTLADLAFAALALHALLPPEAAPGFGRFLAVFCVATMAGVISNVPGGLGVFEAVIAASLAADAPIEALAAALALHRLIYFLIPFSLSAAGLGALGLDAHRRIPALIASARAAAMPAAGPLSAGAALICGAALALLPWADEPKATAARISAVCGAALLMLIGGLSRRVAGAPPLAAGAAICGAAAAAAAGDGVTAAVVASAAAILAPLRPAFDRPARLAAAAASPRRIARLAATAGAAALFAALAARSGSADAPPGLALAASAALALAAVWRALGPAPAAMRAPDADAPAAAAAIIDRHGPPEAEMAMSADKALFFSPDEDAFIMFAPQGRSWIAYADPVGPETSLPALIDAFCDAARAAGARPVFYETSDRLLAHWIDRGMRVRKIGEEALVSLPDWSLSGRRHRTLRNACSKLRREGLAAELHLPPHAPALLDALEDVSREWLASKGGREKRFSVGAFDRRRLSRQPVLTLSENGRLVAFASLLAPAGGARAAIDLMRHRACGRRVMDLLFVELIEACKARGMRELSLGMAPLAGLDGRRGGHLWNRLGAIIYRHGGAFYNFAGLRNFKAKFATDWRPRYLATPARSSTLGALKDAAMLIADGPLGLAPPRAARALRRATRPLRPRAEAGRASRSRPSCAAQEALLGSASAASCGQAS</sequence>
<keyword evidence="9" id="KW-0808">Transferase</keyword>
<gene>
    <name evidence="9" type="ORF">SAMN05216200_10235</name>
</gene>
<evidence type="ECO:0000256" key="7">
    <source>
        <dbReference type="SAM" id="Phobius"/>
    </source>
</evidence>
<feature type="transmembrane region" description="Helical" evidence="7">
    <location>
        <begin position="59"/>
        <end position="76"/>
    </location>
</feature>
<evidence type="ECO:0000256" key="6">
    <source>
        <dbReference type="SAM" id="MobiDB-lite"/>
    </source>
</evidence>
<keyword evidence="2" id="KW-1003">Cell membrane</keyword>
<evidence type="ECO:0000313" key="10">
    <source>
        <dbReference type="Proteomes" id="UP000184066"/>
    </source>
</evidence>
<dbReference type="Proteomes" id="UP000184066">
    <property type="component" value="Unassembled WGS sequence"/>
</dbReference>
<organism evidence="9 10">
    <name type="scientific">Oceanicella actignis</name>
    <dbReference type="NCBI Taxonomy" id="1189325"/>
    <lineage>
        <taxon>Bacteria</taxon>
        <taxon>Pseudomonadati</taxon>
        <taxon>Pseudomonadota</taxon>
        <taxon>Alphaproteobacteria</taxon>
        <taxon>Rhodobacterales</taxon>
        <taxon>Paracoccaceae</taxon>
        <taxon>Oceanicella</taxon>
    </lineage>
</organism>
<feature type="region of interest" description="Disordered" evidence="6">
    <location>
        <begin position="721"/>
        <end position="741"/>
    </location>
</feature>
<comment type="subcellular location">
    <subcellularLocation>
        <location evidence="1">Cell membrane</location>
        <topology evidence="1">Multi-pass membrane protein</topology>
    </subcellularLocation>
</comment>
<accession>A0A1M7S8G7</accession>
<dbReference type="SUPFAM" id="SSF55729">
    <property type="entry name" value="Acyl-CoA N-acyltransferases (Nat)"/>
    <property type="match status" value="1"/>
</dbReference>
<evidence type="ECO:0000256" key="5">
    <source>
        <dbReference type="ARBA" id="ARBA00023136"/>
    </source>
</evidence>
<feature type="transmembrane region" description="Helical" evidence="7">
    <location>
        <begin position="124"/>
        <end position="143"/>
    </location>
</feature>
<dbReference type="Pfam" id="PF09924">
    <property type="entry name" value="LPG_synthase_C"/>
    <property type="match status" value="1"/>
</dbReference>
<feature type="transmembrane region" description="Helical" evidence="7">
    <location>
        <begin position="97"/>
        <end position="118"/>
    </location>
</feature>
<dbReference type="PANTHER" id="PTHR34697">
    <property type="entry name" value="PHOSPHATIDYLGLYCEROL LYSYLTRANSFERASE"/>
    <property type="match status" value="1"/>
</dbReference>
<dbReference type="GO" id="GO:0016755">
    <property type="term" value="F:aminoacyltransferase activity"/>
    <property type="evidence" value="ECO:0007669"/>
    <property type="project" value="TreeGrafter"/>
</dbReference>
<dbReference type="AlphaFoldDB" id="A0A1M7S8G7"/>
<dbReference type="InterPro" id="IPR051211">
    <property type="entry name" value="PG_lysyltransferase"/>
</dbReference>
<name>A0A1M7S8G7_9RHOB</name>
<evidence type="ECO:0000259" key="8">
    <source>
        <dbReference type="Pfam" id="PF09924"/>
    </source>
</evidence>
<evidence type="ECO:0000256" key="4">
    <source>
        <dbReference type="ARBA" id="ARBA00022989"/>
    </source>
</evidence>
<feature type="transmembrane region" description="Helical" evidence="7">
    <location>
        <begin position="246"/>
        <end position="265"/>
    </location>
</feature>